<dbReference type="PANTHER" id="PTHR43531">
    <property type="entry name" value="PROTEIN ICFG"/>
    <property type="match status" value="1"/>
</dbReference>
<dbReference type="FunFam" id="1.10.287.950:FF:000001">
    <property type="entry name" value="Methyl-accepting chemotaxis sensory transducer"/>
    <property type="match status" value="1"/>
</dbReference>
<keyword evidence="4" id="KW-0175">Coiled coil</keyword>
<evidence type="ECO:0000256" key="5">
    <source>
        <dbReference type="SAM" id="MobiDB-lite"/>
    </source>
</evidence>
<feature type="coiled-coil region" evidence="4">
    <location>
        <begin position="578"/>
        <end position="605"/>
    </location>
</feature>
<dbReference type="InterPro" id="IPR035965">
    <property type="entry name" value="PAS-like_dom_sf"/>
</dbReference>
<comment type="subcellular location">
    <subcellularLocation>
        <location evidence="1">Membrane</location>
    </subcellularLocation>
</comment>
<dbReference type="SMART" id="SM00283">
    <property type="entry name" value="MA"/>
    <property type="match status" value="1"/>
</dbReference>
<name>A0A418SCG8_9RHOB</name>
<protein>
    <submittedName>
        <fullName evidence="7">Uncharacterized protein</fullName>
    </submittedName>
</protein>
<keyword evidence="8" id="KW-1185">Reference proteome</keyword>
<dbReference type="AlphaFoldDB" id="A0A418SCG8"/>
<gene>
    <name evidence="7" type="ORF">PSAL_013390</name>
</gene>
<evidence type="ECO:0000256" key="2">
    <source>
        <dbReference type="ARBA" id="ARBA00022500"/>
    </source>
</evidence>
<proteinExistence type="inferred from homology"/>
<dbReference type="CDD" id="cd11386">
    <property type="entry name" value="MCP_signal"/>
    <property type="match status" value="1"/>
</dbReference>
<dbReference type="InterPro" id="IPR003660">
    <property type="entry name" value="HAMP_dom"/>
</dbReference>
<dbReference type="Pfam" id="PF00672">
    <property type="entry name" value="HAMP"/>
    <property type="match status" value="1"/>
</dbReference>
<dbReference type="GO" id="GO:0006935">
    <property type="term" value="P:chemotaxis"/>
    <property type="evidence" value="ECO:0007669"/>
    <property type="project" value="UniProtKB-KW"/>
</dbReference>
<dbReference type="GO" id="GO:0016020">
    <property type="term" value="C:membrane"/>
    <property type="evidence" value="ECO:0007669"/>
    <property type="project" value="UniProtKB-SubCell"/>
</dbReference>
<evidence type="ECO:0000256" key="1">
    <source>
        <dbReference type="ARBA" id="ARBA00004370"/>
    </source>
</evidence>
<comment type="similarity">
    <text evidence="3">Belongs to the methyl-accepting chemotaxis (MCP) protein family.</text>
</comment>
<evidence type="ECO:0000313" key="7">
    <source>
        <dbReference type="EMBL" id="QPM90105.1"/>
    </source>
</evidence>
<dbReference type="PROSITE" id="PS50111">
    <property type="entry name" value="CHEMOTAXIS_TRANSDUC_2"/>
    <property type="match status" value="1"/>
</dbReference>
<evidence type="ECO:0000256" key="4">
    <source>
        <dbReference type="SAM" id="Coils"/>
    </source>
</evidence>
<evidence type="ECO:0000256" key="6">
    <source>
        <dbReference type="SAM" id="Phobius"/>
    </source>
</evidence>
<keyword evidence="6" id="KW-1133">Transmembrane helix</keyword>
<dbReference type="SUPFAM" id="SSF55785">
    <property type="entry name" value="PYP-like sensor domain (PAS domain)"/>
    <property type="match status" value="1"/>
</dbReference>
<feature type="compositionally biased region" description="Low complexity" evidence="5">
    <location>
        <begin position="832"/>
        <end position="843"/>
    </location>
</feature>
<feature type="transmembrane region" description="Helical" evidence="6">
    <location>
        <begin position="20"/>
        <end position="41"/>
    </location>
</feature>
<dbReference type="PROSITE" id="PS50885">
    <property type="entry name" value="HAMP"/>
    <property type="match status" value="2"/>
</dbReference>
<feature type="transmembrane region" description="Helical" evidence="6">
    <location>
        <begin position="176"/>
        <end position="201"/>
    </location>
</feature>
<feature type="region of interest" description="Disordered" evidence="5">
    <location>
        <begin position="820"/>
        <end position="849"/>
    </location>
</feature>
<sequence length="849" mass="90738">MPRSASDSRAIPFFKSTLFRATLIVAVCVLSVVTTTEIIAFGKVRQSINDWTEIRGEEATSGLASQIGGALKFDRREGVDTVLSGFVGNVGEDIRGLMAVRQNGDVMNELRVADFDSTTALSAAQRAIETGQLYVDHEALIWAAPARFGAGREVAGALVTQWSVEHRVAEAMADRLQAILVALLVFMAAVSVAAVLFYRFISAPLGQVADQMGDVAKGHFEEVIKSRDRADEIGGIAKRLDEFRQDLMAAKASQTENAFKSAALQTAGSAMILLDDKLNIAFSNTASQKLLISAADAIRSSWMDFDPDALLGQPMRSLPGLDELCDGIRSGHLSLPKQIEVKWGGARILLWMDRILDADGSVLGYVAELQDISQRKLNETVLAAIDAQQVRMEFDEKFTLIGWNGRMTEVAGAGLEALKGARRVQILRILGETDEELKTGFEALQKGKSLSGKFVFTATAEQTHFFEGSLSPIMNSKGGIERCVFVGSDVTDSHVARADAERQNRETTEQQQLVVDTLKVGLRRLAQGDLTSTISQPFREDYEQLRTNFNQAVEALHAAMCAVVQNADSIRGETGEISNAADELARRTEKQAATLEETAAALDQLTASVKSAASGADETSQIAESAQSKAETGGQVARQAIAAMDAIQASSQEISKITSVIDDIAFQTNLLALNAGVEAARAGDAGRGFAVVATEVRALAQRSSEAAREINQLISASGGHVKSGVDLVDRTGEALGEIVTSVVDISTRVSAIASSAREQSMGLHEINSAMNDLDQVTQQNAAMFEETTAASHSLTVEANSLVDAASKFKVSAPRVKRAAPRIIPPTDGGKVAAARGGSAGTSRKTWEEF</sequence>
<organism evidence="7 8">
    <name type="scientific">Pseudooceanicola algae</name>
    <dbReference type="NCBI Taxonomy" id="1537215"/>
    <lineage>
        <taxon>Bacteria</taxon>
        <taxon>Pseudomonadati</taxon>
        <taxon>Pseudomonadota</taxon>
        <taxon>Alphaproteobacteria</taxon>
        <taxon>Rhodobacterales</taxon>
        <taxon>Paracoccaceae</taxon>
        <taxon>Pseudooceanicola</taxon>
    </lineage>
</organism>
<dbReference type="InterPro" id="IPR004089">
    <property type="entry name" value="MCPsignal_dom"/>
</dbReference>
<dbReference type="SUPFAM" id="SSF58104">
    <property type="entry name" value="Methyl-accepting chemotaxis protein (MCP) signaling domain"/>
    <property type="match status" value="1"/>
</dbReference>
<dbReference type="Gene3D" id="1.10.287.950">
    <property type="entry name" value="Methyl-accepting chemotaxis protein"/>
    <property type="match status" value="1"/>
</dbReference>
<keyword evidence="6" id="KW-0472">Membrane</keyword>
<dbReference type="GO" id="GO:0007165">
    <property type="term" value="P:signal transduction"/>
    <property type="evidence" value="ECO:0007669"/>
    <property type="project" value="InterPro"/>
</dbReference>
<dbReference type="OrthoDB" id="369026at2"/>
<dbReference type="SUPFAM" id="SSF158472">
    <property type="entry name" value="HAMP domain-like"/>
    <property type="match status" value="1"/>
</dbReference>
<keyword evidence="2" id="KW-0145">Chemotaxis</keyword>
<dbReference type="EMBL" id="CP060436">
    <property type="protein sequence ID" value="QPM90105.1"/>
    <property type="molecule type" value="Genomic_DNA"/>
</dbReference>
<evidence type="ECO:0000256" key="3">
    <source>
        <dbReference type="ARBA" id="ARBA00029447"/>
    </source>
</evidence>
<reference evidence="7 8" key="1">
    <citation type="submission" date="2020-08" db="EMBL/GenBank/DDBJ databases">
        <title>Genome sequence of Rhodobacteraceae bacterium Lw-13e.</title>
        <authorList>
            <person name="Poehlein A."/>
            <person name="Wolter L."/>
            <person name="Daniel R."/>
            <person name="Brinkhoff T."/>
        </authorList>
    </citation>
    <scope>NUCLEOTIDE SEQUENCE [LARGE SCALE GENOMIC DNA]</scope>
    <source>
        <strain evidence="7 8">Lw-13e</strain>
    </source>
</reference>
<dbReference type="InterPro" id="IPR051310">
    <property type="entry name" value="MCP_chemotaxis"/>
</dbReference>
<dbReference type="RefSeq" id="WP_119840726.1">
    <property type="nucleotide sequence ID" value="NZ_CP060436.1"/>
</dbReference>
<dbReference type="Gene3D" id="6.10.340.10">
    <property type="match status" value="1"/>
</dbReference>
<accession>A0A418SCG8</accession>
<evidence type="ECO:0000313" key="8">
    <source>
        <dbReference type="Proteomes" id="UP000283786"/>
    </source>
</evidence>
<dbReference type="Gene3D" id="3.30.450.20">
    <property type="entry name" value="PAS domain"/>
    <property type="match status" value="2"/>
</dbReference>
<dbReference type="SMART" id="SM00304">
    <property type="entry name" value="HAMP"/>
    <property type="match status" value="2"/>
</dbReference>
<dbReference type="Proteomes" id="UP000283786">
    <property type="component" value="Chromosome"/>
</dbReference>
<dbReference type="Pfam" id="PF00015">
    <property type="entry name" value="MCPsignal"/>
    <property type="match status" value="1"/>
</dbReference>
<dbReference type="PANTHER" id="PTHR43531:SF11">
    <property type="entry name" value="METHYL-ACCEPTING CHEMOTAXIS PROTEIN 3"/>
    <property type="match status" value="1"/>
</dbReference>
<dbReference type="KEGG" id="palw:PSAL_013390"/>
<keyword evidence="6" id="KW-0812">Transmembrane</keyword>